<evidence type="ECO:0000259" key="12">
    <source>
        <dbReference type="Pfam" id="PF05683"/>
    </source>
</evidence>
<evidence type="ECO:0000256" key="6">
    <source>
        <dbReference type="ARBA" id="ARBA00022723"/>
    </source>
</evidence>
<dbReference type="Proteomes" id="UP000287336">
    <property type="component" value="Unassembled WGS sequence"/>
</dbReference>
<comment type="catalytic activity">
    <reaction evidence="1 10">
        <text>(S)-malate = fumarate + H2O</text>
        <dbReference type="Rhea" id="RHEA:12460"/>
        <dbReference type="ChEBI" id="CHEBI:15377"/>
        <dbReference type="ChEBI" id="CHEBI:15589"/>
        <dbReference type="ChEBI" id="CHEBI:29806"/>
        <dbReference type="EC" id="4.2.1.2"/>
    </reaction>
</comment>
<dbReference type="AlphaFoldDB" id="A0A433KFJ6"/>
<dbReference type="InterPro" id="IPR011167">
    <property type="entry name" value="Fe_dep_fumarate_hydratase"/>
</dbReference>
<dbReference type="EC" id="4.2.1.2" evidence="10"/>
<dbReference type="PANTHER" id="PTHR43351">
    <property type="entry name" value="L(+)-TARTRATE DEHYDRATASE SUBUNIT BETA"/>
    <property type="match status" value="1"/>
</dbReference>
<dbReference type="GO" id="GO:0006091">
    <property type="term" value="P:generation of precursor metabolites and energy"/>
    <property type="evidence" value="ECO:0007669"/>
    <property type="project" value="InterPro"/>
</dbReference>
<dbReference type="GO" id="GO:0046872">
    <property type="term" value="F:metal ion binding"/>
    <property type="evidence" value="ECO:0007669"/>
    <property type="project" value="UniProtKB-UniRule"/>
</dbReference>
<dbReference type="PANTHER" id="PTHR43351:SF2">
    <property type="entry name" value="L(+)-TARTRATE DEHYDRATASE SUBUNIT BETA-RELATED"/>
    <property type="match status" value="1"/>
</dbReference>
<evidence type="ECO:0000256" key="8">
    <source>
        <dbReference type="ARBA" id="ARBA00023014"/>
    </source>
</evidence>
<keyword evidence="7 10" id="KW-0408">Iron</keyword>
<evidence type="ECO:0000256" key="7">
    <source>
        <dbReference type="ARBA" id="ARBA00023004"/>
    </source>
</evidence>
<reference evidence="13 14" key="1">
    <citation type="submission" date="2018-12" db="EMBL/GenBank/DDBJ databases">
        <title>three novel Halomonas strain isolated from plants.</title>
        <authorList>
            <person name="Sun C."/>
        </authorList>
    </citation>
    <scope>NUCLEOTIDE SEQUENCE [LARGE SCALE GENOMIC DNA]</scope>
    <source>
        <strain evidence="13 14">DSM 19434</strain>
    </source>
</reference>
<evidence type="ECO:0000256" key="1">
    <source>
        <dbReference type="ARBA" id="ARBA00000929"/>
    </source>
</evidence>
<dbReference type="Gene3D" id="3.20.130.10">
    <property type="entry name" value="Fe-S hydro-lyase, tartrate dehydratase beta-type, catalytic domain"/>
    <property type="match status" value="1"/>
</dbReference>
<evidence type="ECO:0000256" key="9">
    <source>
        <dbReference type="ARBA" id="ARBA00023239"/>
    </source>
</evidence>
<comment type="cofactor">
    <cofactor evidence="2 10">
        <name>[4Fe-4S] cluster</name>
        <dbReference type="ChEBI" id="CHEBI:49883"/>
    </cofactor>
</comment>
<proteinExistence type="inferred from homology"/>
<keyword evidence="5 10" id="KW-0004">4Fe-4S</keyword>
<dbReference type="GO" id="GO:0051539">
    <property type="term" value="F:4 iron, 4 sulfur cluster binding"/>
    <property type="evidence" value="ECO:0007669"/>
    <property type="project" value="UniProtKB-UniRule"/>
</dbReference>
<keyword evidence="14" id="KW-1185">Reference proteome</keyword>
<evidence type="ECO:0000256" key="2">
    <source>
        <dbReference type="ARBA" id="ARBA00001966"/>
    </source>
</evidence>
<keyword evidence="9 10" id="KW-0456">Lyase</keyword>
<dbReference type="NCBIfam" id="TIGR00722">
    <property type="entry name" value="ttdA_fumA_fumB"/>
    <property type="match status" value="1"/>
</dbReference>
<protein>
    <recommendedName>
        <fullName evidence="10">Fumarate hydratase class I</fullName>
        <ecNumber evidence="10">4.2.1.2</ecNumber>
    </recommendedName>
</protein>
<dbReference type="RefSeq" id="WP_126948775.1">
    <property type="nucleotide sequence ID" value="NZ_RZHG01000028.1"/>
</dbReference>
<sequence>MTVIRQDDVIQSVADALQYISYYHPKDFIDAMADAYEREENPAAKDAIAQILINSRMCATGHRPICQDTGIVTVFVHVGMNVTWEAELSLDDMINEGVRRAYQLPDNVLRASVLADPDGKRANTKDNTPAIIHHSIVPGDKVDIHVAAKGGGSEAKSKFAMLNPSDSVVDWVMEQLPKMGAGWCPPGMLGIGIGGTAEKAMIIAKEALLDPVDIQDLQARGPSNRAEELRLELFDKVNKSGIGAQGLGGLTTVLDIKVKDYPTHAANKPVAIIPNCAATRHAHFTLDGSGPVALAAPKLEDWPEITREAGDNVKRVNLDTVTPEEVKTWQPGDTLLLNGKLLTGRDAAHKRMVDMIAKGEPLPVDMKGRFIYYVGPVDPVGDEVVGPAGPTTATRMDKFTRTMLEETGLLGMVGKAERGQSAIDAIRDNEAVYLMAVGGSAYLVAQAIKKSRVVGFEDLGMEAIYEFEVEDMPVTVAVDSLGTSVHQTGPAKWKEIIAQKA</sequence>
<name>A0A433KFJ6_9GAMM</name>
<dbReference type="OrthoDB" id="9798978at2"/>
<evidence type="ECO:0000313" key="14">
    <source>
        <dbReference type="Proteomes" id="UP000287336"/>
    </source>
</evidence>
<keyword evidence="8 10" id="KW-0411">Iron-sulfur</keyword>
<comment type="similarity">
    <text evidence="3 10">Belongs to the class-I fumarase family.</text>
</comment>
<dbReference type="SUPFAM" id="SSF117457">
    <property type="entry name" value="FumA C-terminal domain-like"/>
    <property type="match status" value="1"/>
</dbReference>
<evidence type="ECO:0000313" key="13">
    <source>
        <dbReference type="EMBL" id="RUR27274.1"/>
    </source>
</evidence>
<feature type="domain" description="Fe-S hydro-lyase tartrate dehydratase alpha-type catalytic" evidence="11">
    <location>
        <begin position="11"/>
        <end position="284"/>
    </location>
</feature>
<dbReference type="GO" id="GO:0004333">
    <property type="term" value="F:fumarate hydratase activity"/>
    <property type="evidence" value="ECO:0007669"/>
    <property type="project" value="UniProtKB-UniRule"/>
</dbReference>
<accession>A0A433KFJ6</accession>
<dbReference type="Pfam" id="PF05681">
    <property type="entry name" value="Fumerase"/>
    <property type="match status" value="1"/>
</dbReference>
<keyword evidence="6 10" id="KW-0479">Metal-binding</keyword>
<dbReference type="InterPro" id="IPR036660">
    <property type="entry name" value="Fe-S_hydroAse_TtdB_cat_sf"/>
</dbReference>
<dbReference type="PIRSF" id="PIRSF001394">
    <property type="entry name" value="Fe_dep_fumar_hy"/>
    <property type="match status" value="1"/>
</dbReference>
<evidence type="ECO:0000256" key="10">
    <source>
        <dbReference type="PIRNR" id="PIRNR001394"/>
    </source>
</evidence>
<dbReference type="InterPro" id="IPR004646">
    <property type="entry name" value="Fe-S_hydro-lyase_TtdA-typ_cat"/>
</dbReference>
<organism evidence="13 14">
    <name type="scientific">Vreelandella andesensis</name>
    <dbReference type="NCBI Taxonomy" id="447567"/>
    <lineage>
        <taxon>Bacteria</taxon>
        <taxon>Pseudomonadati</taxon>
        <taxon>Pseudomonadota</taxon>
        <taxon>Gammaproteobacteria</taxon>
        <taxon>Oceanospirillales</taxon>
        <taxon>Halomonadaceae</taxon>
        <taxon>Vreelandella</taxon>
    </lineage>
</organism>
<comment type="caution">
    <text evidence="13">The sequence shown here is derived from an EMBL/GenBank/DDBJ whole genome shotgun (WGS) entry which is preliminary data.</text>
</comment>
<feature type="domain" description="Fe-S hydro-lyase tartrate dehydratase beta-type catalytic" evidence="12">
    <location>
        <begin position="288"/>
        <end position="488"/>
    </location>
</feature>
<evidence type="ECO:0000259" key="11">
    <source>
        <dbReference type="Pfam" id="PF05681"/>
    </source>
</evidence>
<dbReference type="NCBIfam" id="TIGR00723">
    <property type="entry name" value="ttdB_fumA_fumB"/>
    <property type="match status" value="1"/>
</dbReference>
<evidence type="ECO:0000256" key="3">
    <source>
        <dbReference type="ARBA" id="ARBA00008876"/>
    </source>
</evidence>
<dbReference type="EMBL" id="RZHG01000028">
    <property type="protein sequence ID" value="RUR27274.1"/>
    <property type="molecule type" value="Genomic_DNA"/>
</dbReference>
<evidence type="ECO:0000256" key="5">
    <source>
        <dbReference type="ARBA" id="ARBA00022485"/>
    </source>
</evidence>
<comment type="function">
    <text evidence="10">Catalyzes the reversible hydration of fumarate to (S)-malate.</text>
</comment>
<dbReference type="Pfam" id="PF05683">
    <property type="entry name" value="Fumerase_C"/>
    <property type="match status" value="1"/>
</dbReference>
<dbReference type="InterPro" id="IPR004647">
    <property type="entry name" value="Fe-S_hydro-lyase_TtdB-typ_cat"/>
</dbReference>
<comment type="subunit">
    <text evidence="4 10">Homodimer.</text>
</comment>
<gene>
    <name evidence="13" type="ORF">ELY33_15315</name>
</gene>
<evidence type="ECO:0000256" key="4">
    <source>
        <dbReference type="ARBA" id="ARBA00011738"/>
    </source>
</evidence>